<evidence type="ECO:0000256" key="2">
    <source>
        <dbReference type="SAM" id="MobiDB-lite"/>
    </source>
</evidence>
<dbReference type="InterPro" id="IPR018712">
    <property type="entry name" value="Tle1-like_cat"/>
</dbReference>
<accession>A0ABD7Z3M1</accession>
<evidence type="ECO:0000313" key="5">
    <source>
        <dbReference type="EMBL" id="WLS99073.1"/>
    </source>
</evidence>
<gene>
    <name evidence="5" type="ORF">RAM05_03505</name>
</gene>
<evidence type="ECO:0000313" key="6">
    <source>
        <dbReference type="Proteomes" id="UP001229773"/>
    </source>
</evidence>
<feature type="domain" description="T6SS Phospholipase effector Tle1-like C-terminal" evidence="4">
    <location>
        <begin position="778"/>
        <end position="969"/>
    </location>
</feature>
<dbReference type="Pfam" id="PF09994">
    <property type="entry name" value="T6SS_Tle1-like_cat"/>
    <property type="match status" value="1"/>
</dbReference>
<feature type="compositionally biased region" description="Gly residues" evidence="2">
    <location>
        <begin position="54"/>
        <end position="63"/>
    </location>
</feature>
<feature type="compositionally biased region" description="Polar residues" evidence="2">
    <location>
        <begin position="567"/>
        <end position="576"/>
    </location>
</feature>
<feature type="domain" description="T6SS Phospholipase effector Tle1-like catalytic" evidence="3">
    <location>
        <begin position="565"/>
        <end position="727"/>
    </location>
</feature>
<feature type="compositionally biased region" description="Basic and acidic residues" evidence="2">
    <location>
        <begin position="506"/>
        <end position="545"/>
    </location>
</feature>
<feature type="region of interest" description="Disordered" evidence="2">
    <location>
        <begin position="506"/>
        <end position="592"/>
    </location>
</feature>
<feature type="region of interest" description="Disordered" evidence="2">
    <location>
        <begin position="998"/>
        <end position="1022"/>
    </location>
</feature>
<dbReference type="EMBL" id="CP132375">
    <property type="protein sequence ID" value="WLS99073.1"/>
    <property type="molecule type" value="Genomic_DNA"/>
</dbReference>
<feature type="compositionally biased region" description="Gly residues" evidence="2">
    <location>
        <begin position="19"/>
        <end position="45"/>
    </location>
</feature>
<dbReference type="RefSeq" id="WP_025330021.1">
    <property type="nucleotide sequence ID" value="NZ_CP132375.1"/>
</dbReference>
<feature type="compositionally biased region" description="Basic and acidic residues" evidence="2">
    <location>
        <begin position="1013"/>
        <end position="1022"/>
    </location>
</feature>
<evidence type="ECO:0000259" key="3">
    <source>
        <dbReference type="Pfam" id="PF09994"/>
    </source>
</evidence>
<feature type="coiled-coil region" evidence="1">
    <location>
        <begin position="1270"/>
        <end position="1335"/>
    </location>
</feature>
<evidence type="ECO:0000259" key="4">
    <source>
        <dbReference type="Pfam" id="PF22137"/>
    </source>
</evidence>
<feature type="compositionally biased region" description="Low complexity" evidence="2">
    <location>
        <begin position="999"/>
        <end position="1010"/>
    </location>
</feature>
<reference evidence="5 6" key="1">
    <citation type="submission" date="2023-08" db="EMBL/GenBank/DDBJ databases">
        <title>Complete genome sequences of 12 bacterial strains from the honey bee gut, resolved with long-read nanopore sequencing.</title>
        <authorList>
            <person name="Kwong W.K."/>
            <person name="Acheampong S."/>
            <person name="Polat M.F."/>
        </authorList>
    </citation>
    <scope>NUCLEOTIDE SEQUENCE [LARGE SCALE GENOMIC DNA]</scope>
    <source>
        <strain evidence="6">wkB9</strain>
    </source>
</reference>
<dbReference type="Pfam" id="PF22137">
    <property type="entry name" value="T6SS_Tle1-like_C"/>
    <property type="match status" value="2"/>
</dbReference>
<organism evidence="5 6">
    <name type="scientific">Snodgrassella alvi</name>
    <dbReference type="NCBI Taxonomy" id="1196083"/>
    <lineage>
        <taxon>Bacteria</taxon>
        <taxon>Pseudomonadati</taxon>
        <taxon>Pseudomonadota</taxon>
        <taxon>Betaproteobacteria</taxon>
        <taxon>Neisseriales</taxon>
        <taxon>Neisseriaceae</taxon>
        <taxon>Snodgrassella</taxon>
    </lineage>
</organism>
<protein>
    <submittedName>
        <fullName evidence="5">DUF2235 domain-containing protein</fullName>
    </submittedName>
</protein>
<dbReference type="PANTHER" id="PTHR33840:SF1">
    <property type="entry name" value="TLE1 PHOSPHOLIPASE DOMAIN-CONTAINING PROTEIN"/>
    <property type="match status" value="1"/>
</dbReference>
<dbReference type="PANTHER" id="PTHR33840">
    <property type="match status" value="1"/>
</dbReference>
<feature type="compositionally biased region" description="Polar residues" evidence="2">
    <location>
        <begin position="117"/>
        <end position="173"/>
    </location>
</feature>
<sequence length="1502" mass="164682">MASNDDNKKQPNAPAGAPQPGGAGGGKPGAGGKPAGGGAAGGKPGAGDKPAGAAGAGKPGGGKAPLPTPNNPHNKGISIDSITAGHSPEQNDFGIYKDGDAADAANHPPPANPKKPQSGQNQSNKPQSGQNQPNKPQSGQNQPNKPQSGQNQPNKPQSGQNQPNKPAASQQGQKPGAKTPANTTANGNKPDDKFLPQTGPGVPPLDKPPSIGKKIGDKLKPYLPTIKPIEFQWPGVLKPDEFPTAAGGRLPASISSIQENRKDNNFVDRTKAKPCQKVLKINFFFDGTNNHEKADKVVSGATPPTPEQLDPLKDAAAQQAKLIKPYTYPRTSNAARLFHACMGAGGTPGESNRDKEMIKYGWFKHYIQGVGTRFEEIGDDDPGMLGEALAKFGQARINWGLTRICDSLGISEIFNIKELSLETAQKMVKGMDSRAGRKSQLDSFLDTLQRPDSKPLPDAIKLYVVGFSRGAAEARTFMNWLLDYLLDRDENADAREQLEKLMAEQEKERIKQRKDDRAAAEAKAKEEAEAKNKDKSDEQDKDKAKQPAPTAAAPVNSSATKAAMQRVQAQAATMSASAPKGNKPAKADDKKAEKPYEGIELKLLGIPIYVEMCGLFDTVATVGMSPLVAMVTGHCSWAHGTMSLQRAGSAGFIKNCYHFVSAHEQRKSFSVDSICVDGGYPKGNFKEYIYPGVHSDIGGGYPPGEQFKSNYGMGHVLSQITLHDMYARCWQHGMPLQVWQDHPALKKDMQKHPRFQVRNYEFMDKDTESEFDTQPEMVERFNAWLKTLETSNISTALQKQVHHFTAYRILRWVRSGIAGYARFLGLQLTKDGSVGEKEDKETKNGRTDIINKGRKEANEAGKGNFPDKPVADNDEMWKQAGLEDIPKEKRQEFLDGIINKNYVPGNDGWDLIEGAKDFKADYLHEFHLENMLSAGFLLDTLFAGSMYMLNNDDEAAEYKDIHDNGDELYFGAKVADLKTPASGNTNTLPLPPLAKNIVASGPPAGGSAPADGKGQKGENKTKMPWDYSTQEISEMFKNADKGALVTGTLLDVLRQRYQKNLHGLELATSSVMDIWQRLQKADLSEKTAIINRLKNHAEKYSANYPQMVQIFDDQIHDSRAWFMHDSLLQSREPFTSYFAHRLVFSGGFSNKPLSPVLLANRVVGIAGIARSAYMSVKYGNPAYILIGLNNPELFVTDADRAAWNLLTQDYQALAIDPDTGKILPTADNLKKLRQFTKDLQTATQQIKAEYDKQKPWTDKEFLDKTLGQVIQSSDETIKNLNEIRELLTEQQKALDKMKESNAQLKQQAEQVKQMLDKVTENQKQLENAVQQAKAGTLDKQQLQEALKQGMTVYSDPVAALPQASLMQPPGLEDISKDSLAEHLRQQISQYQQNSRISAQNSTALLESGAQDPQTLAQAFYNNSSGDIYDQAVEQMGKSALNRLGLGDLEINQYLPENIASRSQPEIASLLQQLQSGNIPPQMQAISPQKIELIKKVLQSWLL</sequence>
<dbReference type="InterPro" id="IPR054388">
    <property type="entry name" value="Tle1-like_C"/>
</dbReference>
<feature type="region of interest" description="Disordered" evidence="2">
    <location>
        <begin position="1"/>
        <end position="216"/>
    </location>
</feature>
<name>A0ABD7Z3M1_9NEIS</name>
<keyword evidence="1" id="KW-0175">Coiled coil</keyword>
<feature type="domain" description="T6SS Phospholipase effector Tle1-like C-terminal" evidence="4">
    <location>
        <begin position="1067"/>
        <end position="1249"/>
    </location>
</feature>
<dbReference type="Proteomes" id="UP001229773">
    <property type="component" value="Chromosome"/>
</dbReference>
<proteinExistence type="predicted"/>
<dbReference type="GeneID" id="32538124"/>
<evidence type="ECO:0000256" key="1">
    <source>
        <dbReference type="SAM" id="Coils"/>
    </source>
</evidence>